<dbReference type="PRINTS" id="PR00395">
    <property type="entry name" value="RIBOSOMALS2"/>
</dbReference>
<evidence type="ECO:0000256" key="1">
    <source>
        <dbReference type="ARBA" id="ARBA00006242"/>
    </source>
</evidence>
<evidence type="ECO:0000313" key="6">
    <source>
        <dbReference type="EMBL" id="OGC46371.1"/>
    </source>
</evidence>
<dbReference type="Gene3D" id="3.40.50.10490">
    <property type="entry name" value="Glucose-6-phosphate isomerase like protein, domain 1"/>
    <property type="match status" value="1"/>
</dbReference>
<dbReference type="CDD" id="cd01425">
    <property type="entry name" value="RPS2"/>
    <property type="match status" value="1"/>
</dbReference>
<dbReference type="AlphaFoldDB" id="A0A1F4UN06"/>
<keyword evidence="3" id="KW-0687">Ribonucleoprotein</keyword>
<dbReference type="Proteomes" id="UP000178615">
    <property type="component" value="Unassembled WGS sequence"/>
</dbReference>
<dbReference type="GO" id="GO:0003735">
    <property type="term" value="F:structural constituent of ribosome"/>
    <property type="evidence" value="ECO:0007669"/>
    <property type="project" value="InterPro"/>
</dbReference>
<sequence>MIKKYKVPTIEELFDAGVHFGHQIKRWNPGMEKYIYTVKKNIHIIDLEKTQILLEKAADFLFEQAKSGGKIILVGTKKQSREIIEI</sequence>
<proteinExistence type="inferred from homology"/>
<name>A0A1F4UN06_UNCKA</name>
<accession>A0A1F4UN06</accession>
<dbReference type="InterPro" id="IPR018130">
    <property type="entry name" value="Ribosomal_uS2_CS"/>
</dbReference>
<comment type="similarity">
    <text evidence="1">Belongs to the universal ribosomal protein uS2 family.</text>
</comment>
<dbReference type="GO" id="GO:0006412">
    <property type="term" value="P:translation"/>
    <property type="evidence" value="ECO:0007669"/>
    <property type="project" value="InterPro"/>
</dbReference>
<evidence type="ECO:0000313" key="7">
    <source>
        <dbReference type="Proteomes" id="UP000178615"/>
    </source>
</evidence>
<feature type="non-terminal residue" evidence="6">
    <location>
        <position position="86"/>
    </location>
</feature>
<reference evidence="6 7" key="1">
    <citation type="journal article" date="2016" name="Nat. Commun.">
        <title>Thousands of microbial genomes shed light on interconnected biogeochemical processes in an aquifer system.</title>
        <authorList>
            <person name="Anantharaman K."/>
            <person name="Brown C.T."/>
            <person name="Hug L.A."/>
            <person name="Sharon I."/>
            <person name="Castelle C.J."/>
            <person name="Probst A.J."/>
            <person name="Thomas B.C."/>
            <person name="Singh A."/>
            <person name="Wilkins M.J."/>
            <person name="Karaoz U."/>
            <person name="Brodie E.L."/>
            <person name="Williams K.H."/>
            <person name="Hubbard S.S."/>
            <person name="Banfield J.F."/>
        </authorList>
    </citation>
    <scope>NUCLEOTIDE SEQUENCE [LARGE SCALE GENOMIC DNA]</scope>
</reference>
<dbReference type="PROSITE" id="PS00962">
    <property type="entry name" value="RIBOSOMAL_S2_1"/>
    <property type="match status" value="1"/>
</dbReference>
<evidence type="ECO:0000256" key="3">
    <source>
        <dbReference type="ARBA" id="ARBA00023274"/>
    </source>
</evidence>
<dbReference type="InterPro" id="IPR023591">
    <property type="entry name" value="Ribosomal_uS2_flav_dom_sf"/>
</dbReference>
<dbReference type="SUPFAM" id="SSF52313">
    <property type="entry name" value="Ribosomal protein S2"/>
    <property type="match status" value="1"/>
</dbReference>
<organism evidence="6 7">
    <name type="scientific">candidate division WWE3 bacterium RBG_19FT_COMBO_34_6</name>
    <dbReference type="NCBI Taxonomy" id="1802612"/>
    <lineage>
        <taxon>Bacteria</taxon>
        <taxon>Katanobacteria</taxon>
    </lineage>
</organism>
<comment type="caution">
    <text evidence="6">The sequence shown here is derived from an EMBL/GenBank/DDBJ whole genome shotgun (WGS) entry which is preliminary data.</text>
</comment>
<keyword evidence="2 6" id="KW-0689">Ribosomal protein</keyword>
<dbReference type="GO" id="GO:0022627">
    <property type="term" value="C:cytosolic small ribosomal subunit"/>
    <property type="evidence" value="ECO:0007669"/>
    <property type="project" value="TreeGrafter"/>
</dbReference>
<dbReference type="PANTHER" id="PTHR12534">
    <property type="entry name" value="30S RIBOSOMAL PROTEIN S2 PROKARYOTIC AND ORGANELLAR"/>
    <property type="match status" value="1"/>
</dbReference>
<protein>
    <recommendedName>
        <fullName evidence="4">Small ribosomal subunit protein uS2</fullName>
    </recommendedName>
    <alternativeName>
        <fullName evidence="5">30S ribosomal protein S2</fullName>
    </alternativeName>
</protein>
<dbReference type="InterPro" id="IPR001865">
    <property type="entry name" value="Ribosomal_uS2"/>
</dbReference>
<evidence type="ECO:0000256" key="5">
    <source>
        <dbReference type="ARBA" id="ARBA00035518"/>
    </source>
</evidence>
<dbReference type="Pfam" id="PF00318">
    <property type="entry name" value="Ribosomal_S2"/>
    <property type="match status" value="1"/>
</dbReference>
<evidence type="ECO:0000256" key="4">
    <source>
        <dbReference type="ARBA" id="ARBA00035256"/>
    </source>
</evidence>
<dbReference type="PANTHER" id="PTHR12534:SF0">
    <property type="entry name" value="SMALL RIBOSOMAL SUBUNIT PROTEIN US2M"/>
    <property type="match status" value="1"/>
</dbReference>
<evidence type="ECO:0000256" key="2">
    <source>
        <dbReference type="ARBA" id="ARBA00022980"/>
    </source>
</evidence>
<dbReference type="InterPro" id="IPR005706">
    <property type="entry name" value="Ribosomal_uS2_bac/mit/plastid"/>
</dbReference>
<gene>
    <name evidence="6" type="ORF">A2V49_02420</name>
</gene>
<dbReference type="EMBL" id="MEUV01000006">
    <property type="protein sequence ID" value="OGC46371.1"/>
    <property type="molecule type" value="Genomic_DNA"/>
</dbReference>
<dbReference type="NCBIfam" id="TIGR01011">
    <property type="entry name" value="rpsB_bact"/>
    <property type="match status" value="1"/>
</dbReference>